<reference evidence="1" key="2">
    <citation type="submission" date="2020-11" db="EMBL/GenBank/DDBJ databases">
        <authorList>
            <person name="McCartney M.A."/>
            <person name="Auch B."/>
            <person name="Kono T."/>
            <person name="Mallez S."/>
            <person name="Becker A."/>
            <person name="Gohl D.M."/>
            <person name="Silverstein K.A.T."/>
            <person name="Koren S."/>
            <person name="Bechman K.B."/>
            <person name="Herman A."/>
            <person name="Abrahante J.E."/>
            <person name="Garbe J."/>
        </authorList>
    </citation>
    <scope>NUCLEOTIDE SEQUENCE</scope>
    <source>
        <strain evidence="1">Duluth1</strain>
        <tissue evidence="1">Whole animal</tissue>
    </source>
</reference>
<protein>
    <submittedName>
        <fullName evidence="1">Uncharacterized protein</fullName>
    </submittedName>
</protein>
<accession>A0A9D4M1A8</accession>
<evidence type="ECO:0000313" key="2">
    <source>
        <dbReference type="Proteomes" id="UP000828390"/>
    </source>
</evidence>
<keyword evidence="2" id="KW-1185">Reference proteome</keyword>
<evidence type="ECO:0000313" key="1">
    <source>
        <dbReference type="EMBL" id="KAH3867588.1"/>
    </source>
</evidence>
<name>A0A9D4M1A8_DREPO</name>
<proteinExistence type="predicted"/>
<gene>
    <name evidence="1" type="ORF">DPMN_030720</name>
</gene>
<comment type="caution">
    <text evidence="1">The sequence shown here is derived from an EMBL/GenBank/DDBJ whole genome shotgun (WGS) entry which is preliminary data.</text>
</comment>
<dbReference type="EMBL" id="JAIWYP010000002">
    <property type="protein sequence ID" value="KAH3867588.1"/>
    <property type="molecule type" value="Genomic_DNA"/>
</dbReference>
<dbReference type="Proteomes" id="UP000828390">
    <property type="component" value="Unassembled WGS sequence"/>
</dbReference>
<organism evidence="1 2">
    <name type="scientific">Dreissena polymorpha</name>
    <name type="common">Zebra mussel</name>
    <name type="synonym">Mytilus polymorpha</name>
    <dbReference type="NCBI Taxonomy" id="45954"/>
    <lineage>
        <taxon>Eukaryota</taxon>
        <taxon>Metazoa</taxon>
        <taxon>Spiralia</taxon>
        <taxon>Lophotrochozoa</taxon>
        <taxon>Mollusca</taxon>
        <taxon>Bivalvia</taxon>
        <taxon>Autobranchia</taxon>
        <taxon>Heteroconchia</taxon>
        <taxon>Euheterodonta</taxon>
        <taxon>Imparidentia</taxon>
        <taxon>Neoheterodontei</taxon>
        <taxon>Myida</taxon>
        <taxon>Dreissenoidea</taxon>
        <taxon>Dreissenidae</taxon>
        <taxon>Dreissena</taxon>
    </lineage>
</organism>
<sequence>MSSCQILLVAHCWPRRFWFNDLLGLLFDCSRKLPHRSDVLYQRGRLHADSDMFHYTSGRYWAIPTGETFFCYSFNPRFLCKEKVHQNSL</sequence>
<dbReference type="AlphaFoldDB" id="A0A9D4M1A8"/>
<reference evidence="1" key="1">
    <citation type="journal article" date="2019" name="bioRxiv">
        <title>The Genome of the Zebra Mussel, Dreissena polymorpha: A Resource for Invasive Species Research.</title>
        <authorList>
            <person name="McCartney M.A."/>
            <person name="Auch B."/>
            <person name="Kono T."/>
            <person name="Mallez S."/>
            <person name="Zhang Y."/>
            <person name="Obille A."/>
            <person name="Becker A."/>
            <person name="Abrahante J.E."/>
            <person name="Garbe J."/>
            <person name="Badalamenti J.P."/>
            <person name="Herman A."/>
            <person name="Mangelson H."/>
            <person name="Liachko I."/>
            <person name="Sullivan S."/>
            <person name="Sone E.D."/>
            <person name="Koren S."/>
            <person name="Silverstein K.A.T."/>
            <person name="Beckman K.B."/>
            <person name="Gohl D.M."/>
        </authorList>
    </citation>
    <scope>NUCLEOTIDE SEQUENCE</scope>
    <source>
        <strain evidence="1">Duluth1</strain>
        <tissue evidence="1">Whole animal</tissue>
    </source>
</reference>